<dbReference type="Proteomes" id="UP000193900">
    <property type="component" value="Unassembled WGS sequence"/>
</dbReference>
<dbReference type="PROSITE" id="PS51257">
    <property type="entry name" value="PROKAR_LIPOPROTEIN"/>
    <property type="match status" value="1"/>
</dbReference>
<evidence type="ECO:0008006" key="4">
    <source>
        <dbReference type="Google" id="ProtNLM"/>
    </source>
</evidence>
<keyword evidence="1" id="KW-0732">Signal</keyword>
<name>A0A1Y5SS87_9RHOB</name>
<protein>
    <recommendedName>
        <fullName evidence="4">17 kDa surface antigen</fullName>
    </recommendedName>
</protein>
<accession>A0A1Y5SS87</accession>
<proteinExistence type="predicted"/>
<keyword evidence="3" id="KW-1185">Reference proteome</keyword>
<evidence type="ECO:0000256" key="1">
    <source>
        <dbReference type="SAM" id="SignalP"/>
    </source>
</evidence>
<sequence>MQSYIKPAVLVLAVAGLGLSACTETTTDADRAAIGAAAAGGLTLLTGGDNRDAAGAALAGGAAGALCDDVGAC</sequence>
<evidence type="ECO:0000313" key="2">
    <source>
        <dbReference type="EMBL" id="SLN47319.1"/>
    </source>
</evidence>
<evidence type="ECO:0000313" key="3">
    <source>
        <dbReference type="Proteomes" id="UP000193900"/>
    </source>
</evidence>
<gene>
    <name evidence="2" type="ORF">ROA7023_01979</name>
</gene>
<reference evidence="2 3" key="1">
    <citation type="submission" date="2017-03" db="EMBL/GenBank/DDBJ databases">
        <authorList>
            <person name="Afonso C.L."/>
            <person name="Miller P.J."/>
            <person name="Scott M.A."/>
            <person name="Spackman E."/>
            <person name="Goraichik I."/>
            <person name="Dimitrov K.M."/>
            <person name="Suarez D.L."/>
            <person name="Swayne D.E."/>
        </authorList>
    </citation>
    <scope>NUCLEOTIDE SEQUENCE [LARGE SCALE GENOMIC DNA]</scope>
    <source>
        <strain evidence="2 3">CECT 7023</strain>
    </source>
</reference>
<dbReference type="AlphaFoldDB" id="A0A1Y5SS87"/>
<organism evidence="2 3">
    <name type="scientific">Roseisalinus antarcticus</name>
    <dbReference type="NCBI Taxonomy" id="254357"/>
    <lineage>
        <taxon>Bacteria</taxon>
        <taxon>Pseudomonadati</taxon>
        <taxon>Pseudomonadota</taxon>
        <taxon>Alphaproteobacteria</taxon>
        <taxon>Rhodobacterales</taxon>
        <taxon>Roseobacteraceae</taxon>
        <taxon>Roseisalinus</taxon>
    </lineage>
</organism>
<feature type="signal peptide" evidence="1">
    <location>
        <begin position="1"/>
        <end position="21"/>
    </location>
</feature>
<dbReference type="RefSeq" id="WP_085878829.1">
    <property type="nucleotide sequence ID" value="NZ_FWFZ01000008.1"/>
</dbReference>
<feature type="chain" id="PRO_5012102277" description="17 kDa surface antigen" evidence="1">
    <location>
        <begin position="22"/>
        <end position="73"/>
    </location>
</feature>
<dbReference type="EMBL" id="FWFZ01000008">
    <property type="protein sequence ID" value="SLN47319.1"/>
    <property type="molecule type" value="Genomic_DNA"/>
</dbReference>